<evidence type="ECO:0000313" key="2">
    <source>
        <dbReference type="Proteomes" id="UP001156666"/>
    </source>
</evidence>
<dbReference type="EMBL" id="BSOH01000003">
    <property type="protein sequence ID" value="GLR16156.1"/>
    <property type="molecule type" value="Genomic_DNA"/>
</dbReference>
<name>A0AA37SL07_9BACT</name>
<accession>A0AA37SL07</accession>
<comment type="caution">
    <text evidence="1">The sequence shown here is derived from an EMBL/GenBank/DDBJ whole genome shotgun (WGS) entry which is preliminary data.</text>
</comment>
<organism evidence="1 2">
    <name type="scientific">Portibacter lacus</name>
    <dbReference type="NCBI Taxonomy" id="1099794"/>
    <lineage>
        <taxon>Bacteria</taxon>
        <taxon>Pseudomonadati</taxon>
        <taxon>Bacteroidota</taxon>
        <taxon>Saprospiria</taxon>
        <taxon>Saprospirales</taxon>
        <taxon>Haliscomenobacteraceae</taxon>
        <taxon>Portibacter</taxon>
    </lineage>
</organism>
<dbReference type="Proteomes" id="UP001156666">
    <property type="component" value="Unassembled WGS sequence"/>
</dbReference>
<dbReference type="AlphaFoldDB" id="A0AA37SL07"/>
<evidence type="ECO:0000313" key="1">
    <source>
        <dbReference type="EMBL" id="GLR16156.1"/>
    </source>
</evidence>
<sequence length="239" mass="28052">MIFCSCNHERDGHQKPTILSYFIKTTQFEKSGVDEVLNYYGGYCYYSKGVEYSTDKPNLKYFELEISKSEIFDTQVKNFFIASSNVAYLFYKNIRNYDHGYQEIHVSIKSNNKEVEKASFKIEELELIYMNQNKLMGFVNLFANKKYDKILNLIDSTSSFGTSNKQNLKQIFVETDSIFGEININNPFQFAGFKSQSNNFEIVRYYGILIRAIKNCEFSIDFSNTKKDTLINAFDYKYY</sequence>
<gene>
    <name evidence="1" type="ORF">GCM10007940_07710</name>
</gene>
<proteinExistence type="predicted"/>
<protein>
    <submittedName>
        <fullName evidence="1">Uncharacterized protein</fullName>
    </submittedName>
</protein>
<reference evidence="1" key="2">
    <citation type="submission" date="2023-01" db="EMBL/GenBank/DDBJ databases">
        <title>Draft genome sequence of Portibacter lacus strain NBRC 108769.</title>
        <authorList>
            <person name="Sun Q."/>
            <person name="Mori K."/>
        </authorList>
    </citation>
    <scope>NUCLEOTIDE SEQUENCE</scope>
    <source>
        <strain evidence="1">NBRC 108769</strain>
    </source>
</reference>
<reference evidence="1" key="1">
    <citation type="journal article" date="2014" name="Int. J. Syst. Evol. Microbiol.">
        <title>Complete genome sequence of Corynebacterium casei LMG S-19264T (=DSM 44701T), isolated from a smear-ripened cheese.</title>
        <authorList>
            <consortium name="US DOE Joint Genome Institute (JGI-PGF)"/>
            <person name="Walter F."/>
            <person name="Albersmeier A."/>
            <person name="Kalinowski J."/>
            <person name="Ruckert C."/>
        </authorList>
    </citation>
    <scope>NUCLEOTIDE SEQUENCE</scope>
    <source>
        <strain evidence="1">NBRC 108769</strain>
    </source>
</reference>
<keyword evidence="2" id="KW-1185">Reference proteome</keyword>